<dbReference type="PANTHER" id="PTHR45891:SF3">
    <property type="entry name" value="ZINC FINGER PROTEIN 2"/>
    <property type="match status" value="1"/>
</dbReference>
<feature type="compositionally biased region" description="Polar residues" evidence="10">
    <location>
        <begin position="354"/>
        <end position="370"/>
    </location>
</feature>
<dbReference type="OrthoDB" id="6417226at2759"/>
<dbReference type="OMA" id="TEIMVIH"/>
<dbReference type="InterPro" id="IPR051968">
    <property type="entry name" value="ZnFinger_Homeobox_TR"/>
</dbReference>
<reference evidence="12 14" key="2">
    <citation type="journal article" date="2013" name="Nature">
        <title>Insights into bilaterian evolution from three spiralian genomes.</title>
        <authorList>
            <person name="Simakov O."/>
            <person name="Marletaz F."/>
            <person name="Cho S.J."/>
            <person name="Edsinger-Gonzales E."/>
            <person name="Havlak P."/>
            <person name="Hellsten U."/>
            <person name="Kuo D.H."/>
            <person name="Larsson T."/>
            <person name="Lv J."/>
            <person name="Arendt D."/>
            <person name="Savage R."/>
            <person name="Osoegawa K."/>
            <person name="de Jong P."/>
            <person name="Grimwood J."/>
            <person name="Chapman J.A."/>
            <person name="Shapiro H."/>
            <person name="Aerts A."/>
            <person name="Otillar R.P."/>
            <person name="Terry A.Y."/>
            <person name="Boore J.L."/>
            <person name="Grigoriev I.V."/>
            <person name="Lindberg D.R."/>
            <person name="Seaver E.C."/>
            <person name="Weisblat D.A."/>
            <person name="Putnam N.H."/>
            <person name="Rokhsar D.S."/>
        </authorList>
    </citation>
    <scope>NUCLEOTIDE SEQUENCE</scope>
    <source>
        <strain evidence="12 14">I ESC-2004</strain>
    </source>
</reference>
<name>R7UWT9_CAPTE</name>
<dbReference type="SUPFAM" id="SSF57667">
    <property type="entry name" value="beta-beta-alpha zinc fingers"/>
    <property type="match status" value="1"/>
</dbReference>
<dbReference type="Pfam" id="PF24056">
    <property type="entry name" value="zf-C2H2_ZFHX3"/>
    <property type="match status" value="1"/>
</dbReference>
<dbReference type="Pfam" id="PF00096">
    <property type="entry name" value="zf-C2H2"/>
    <property type="match status" value="2"/>
</dbReference>
<evidence type="ECO:0000256" key="2">
    <source>
        <dbReference type="ARBA" id="ARBA00022723"/>
    </source>
</evidence>
<evidence type="ECO:0000256" key="3">
    <source>
        <dbReference type="ARBA" id="ARBA00022737"/>
    </source>
</evidence>
<dbReference type="GO" id="GO:0000978">
    <property type="term" value="F:RNA polymerase II cis-regulatory region sequence-specific DNA binding"/>
    <property type="evidence" value="ECO:0007669"/>
    <property type="project" value="TreeGrafter"/>
</dbReference>
<feature type="domain" description="C2H2-type" evidence="11">
    <location>
        <begin position="888"/>
        <end position="919"/>
    </location>
</feature>
<organism evidence="12">
    <name type="scientific">Capitella teleta</name>
    <name type="common">Polychaete worm</name>
    <dbReference type="NCBI Taxonomy" id="283909"/>
    <lineage>
        <taxon>Eukaryota</taxon>
        <taxon>Metazoa</taxon>
        <taxon>Spiralia</taxon>
        <taxon>Lophotrochozoa</taxon>
        <taxon>Annelida</taxon>
        <taxon>Polychaeta</taxon>
        <taxon>Sedentaria</taxon>
        <taxon>Scolecida</taxon>
        <taxon>Capitellidae</taxon>
        <taxon>Capitella</taxon>
    </lineage>
</organism>
<dbReference type="AlphaFoldDB" id="R7UWT9"/>
<feature type="compositionally biased region" description="Low complexity" evidence="10">
    <location>
        <begin position="587"/>
        <end position="604"/>
    </location>
</feature>
<comment type="subcellular location">
    <subcellularLocation>
        <location evidence="1">Nucleus</location>
    </subcellularLocation>
</comment>
<feature type="compositionally biased region" description="Low complexity" evidence="10">
    <location>
        <begin position="60"/>
        <end position="80"/>
    </location>
</feature>
<feature type="region of interest" description="Disordered" evidence="10">
    <location>
        <begin position="1"/>
        <end position="93"/>
    </location>
</feature>
<evidence type="ECO:0000256" key="4">
    <source>
        <dbReference type="ARBA" id="ARBA00022771"/>
    </source>
</evidence>
<dbReference type="PROSITE" id="PS00028">
    <property type="entry name" value="ZINC_FINGER_C2H2_1"/>
    <property type="match status" value="2"/>
</dbReference>
<keyword evidence="8" id="KW-0539">Nucleus</keyword>
<dbReference type="InterPro" id="IPR036236">
    <property type="entry name" value="Znf_C2H2_sf"/>
</dbReference>
<dbReference type="HOGENOM" id="CLU_010035_0_0_1"/>
<dbReference type="GO" id="GO:0008270">
    <property type="term" value="F:zinc ion binding"/>
    <property type="evidence" value="ECO:0007669"/>
    <property type="project" value="UniProtKB-KW"/>
</dbReference>
<reference evidence="13" key="3">
    <citation type="submission" date="2015-06" db="UniProtKB">
        <authorList>
            <consortium name="EnsemblMetazoa"/>
        </authorList>
    </citation>
    <scope>IDENTIFICATION</scope>
</reference>
<dbReference type="FunFam" id="3.30.160.60:FF:000081">
    <property type="entry name" value="Zinc finger homeobox protein 4"/>
    <property type="match status" value="1"/>
</dbReference>
<keyword evidence="3" id="KW-0677">Repeat</keyword>
<feature type="region of interest" description="Disordered" evidence="10">
    <location>
        <begin position="321"/>
        <end position="370"/>
    </location>
</feature>
<reference evidence="14" key="1">
    <citation type="submission" date="2012-12" db="EMBL/GenBank/DDBJ databases">
        <authorList>
            <person name="Hellsten U."/>
            <person name="Grimwood J."/>
            <person name="Chapman J.A."/>
            <person name="Shapiro H."/>
            <person name="Aerts A."/>
            <person name="Otillar R.P."/>
            <person name="Terry A.Y."/>
            <person name="Boore J.L."/>
            <person name="Simakov O."/>
            <person name="Marletaz F."/>
            <person name="Cho S.-J."/>
            <person name="Edsinger-Gonzales E."/>
            <person name="Havlak P."/>
            <person name="Kuo D.-H."/>
            <person name="Larsson T."/>
            <person name="Lv J."/>
            <person name="Arendt D."/>
            <person name="Savage R."/>
            <person name="Osoegawa K."/>
            <person name="de Jong P."/>
            <person name="Lindberg D.R."/>
            <person name="Seaver E.C."/>
            <person name="Weisblat D.A."/>
            <person name="Putnam N.H."/>
            <person name="Grigoriev I.V."/>
            <person name="Rokhsar D.S."/>
        </authorList>
    </citation>
    <scope>NUCLEOTIDE SEQUENCE</scope>
    <source>
        <strain evidence="14">I ESC-2004</strain>
    </source>
</reference>
<dbReference type="Gene3D" id="3.30.160.60">
    <property type="entry name" value="Classic Zinc Finger"/>
    <property type="match status" value="3"/>
</dbReference>
<evidence type="ECO:0000313" key="13">
    <source>
        <dbReference type="EnsemblMetazoa" id="CapteP215623"/>
    </source>
</evidence>
<proteinExistence type="predicted"/>
<evidence type="ECO:0000256" key="9">
    <source>
        <dbReference type="PROSITE-ProRule" id="PRU00042"/>
    </source>
</evidence>
<feature type="compositionally biased region" description="Polar residues" evidence="10">
    <location>
        <begin position="323"/>
        <end position="343"/>
    </location>
</feature>
<keyword evidence="14" id="KW-1185">Reference proteome</keyword>
<evidence type="ECO:0000313" key="12">
    <source>
        <dbReference type="EMBL" id="ELU11068.1"/>
    </source>
</evidence>
<evidence type="ECO:0000256" key="8">
    <source>
        <dbReference type="ARBA" id="ARBA00023242"/>
    </source>
</evidence>
<dbReference type="EMBL" id="KB297016">
    <property type="protein sequence ID" value="ELU11068.1"/>
    <property type="molecule type" value="Genomic_DNA"/>
</dbReference>
<dbReference type="EMBL" id="AMQN01005879">
    <property type="status" value="NOT_ANNOTATED_CDS"/>
    <property type="molecule type" value="Genomic_DNA"/>
</dbReference>
<dbReference type="GO" id="GO:0000981">
    <property type="term" value="F:DNA-binding transcription factor activity, RNA polymerase II-specific"/>
    <property type="evidence" value="ECO:0007669"/>
    <property type="project" value="TreeGrafter"/>
</dbReference>
<feature type="domain" description="C2H2-type" evidence="11">
    <location>
        <begin position="525"/>
        <end position="554"/>
    </location>
</feature>
<evidence type="ECO:0000313" key="14">
    <source>
        <dbReference type="Proteomes" id="UP000014760"/>
    </source>
</evidence>
<dbReference type="SMART" id="SM00355">
    <property type="entry name" value="ZnF_C2H2"/>
    <property type="match status" value="9"/>
</dbReference>
<evidence type="ECO:0000256" key="7">
    <source>
        <dbReference type="ARBA" id="ARBA00023155"/>
    </source>
</evidence>
<dbReference type="InterPro" id="IPR013087">
    <property type="entry name" value="Znf_C2H2_type"/>
</dbReference>
<keyword evidence="5" id="KW-0862">Zinc</keyword>
<feature type="compositionally biased region" description="Pro residues" evidence="10">
    <location>
        <begin position="564"/>
        <end position="586"/>
    </location>
</feature>
<sequence>MELSRRSPTLFSNGGSSYFKGADDPCPANNNTTEHLKDGLIKPVLSHHSIRDAPPPLVGASSPHNHDSAAAPSSSSSPSNVMQQEEAEGAQERCGDCGQVFTDMQSFWSHDCATKQVDADGDDMEGVLTDVESFDGKIVYNPDGSAYIIEGESDLSETESILDLPKLEGSIVDHRGKMNSSQAYPLIANAFYIQRNPAPFYNTFYMFPADNRPKAEAPIMHSYKVYDLRRKNQPSSPKTPKFTPKLPTSVPTKPVLMCFICKLSFGYAKSFVAHWVGEHRMTLNTEEKETIGRKNTSAIIQGVGKDKEPLMSFLEPTILPKTSEASSPSCDSKVSSAIDSSPVAQRERGDGANSHPSTPTILTSQADNRSHTPAQEAFLLNGLQEQHTKEQSLSSSSSVLNTSSSYSMAAASMSMSSSPHGIIIRSGCDEHPQGNITGIDCPKCDAVLGSSRSLGGHMTMMHSRNSCKTLKCPKCNWHYKYQETLEIHMKEKHPDSETQCVYCITNQSHPRLARGEVYTCGYKPYRCDVCNYSTTTKGNLSIHMQSDKHINNMQELHNGSGEMPPLPPSLAPQSPANPNPPTPQTPQTPQSTPSSSTPVNPNSSSKKDIKSKPTWRCDVCNYETNVARNLRIHMTSEKHTHNMMVLQQNVKHMQRDMQFQLNQMAMMGGQDPNLMAMAANPQFMPGMPPLSFDQAMFMTPLPGTFENAMDLTKAENGALAQKSPLPGLPMDIKNNNQDTSQIFQCFVCNVFSTDSLENLHQHMQVDRSKQNEQEAISVIGGTHMCNLCTYKTNLKANFQLHCKTDKHLQKLMLVNHIREGGPANEWRLKYMNVSNPVQVRCNACDYYTNSVHKLQLHITNMRHDANAKLFQHLLTEEQRLGDGRLRYYQCSLCQFNTKARQNLIQHVKSMRHMHSESQKLMQLTGQGTDAMTANASFAMSALFHVKEMQENDSIVFEENGDHQFSSAWGVFRTDNAGLHENRLSGGGCA</sequence>
<keyword evidence="6" id="KW-0238">DNA-binding</keyword>
<dbReference type="STRING" id="283909.R7UWT9"/>
<protein>
    <recommendedName>
        <fullName evidence="11">C2H2-type domain-containing protein</fullName>
    </recommendedName>
</protein>
<keyword evidence="2" id="KW-0479">Metal-binding</keyword>
<gene>
    <name evidence="12" type="ORF">CAPTEDRAFT_215623</name>
</gene>
<feature type="region of interest" description="Disordered" evidence="10">
    <location>
        <begin position="554"/>
        <end position="611"/>
    </location>
</feature>
<evidence type="ECO:0000256" key="5">
    <source>
        <dbReference type="ARBA" id="ARBA00022833"/>
    </source>
</evidence>
<keyword evidence="4 9" id="KW-0863">Zinc-finger</keyword>
<evidence type="ECO:0000259" key="11">
    <source>
        <dbReference type="PROSITE" id="PS50157"/>
    </source>
</evidence>
<evidence type="ECO:0000256" key="10">
    <source>
        <dbReference type="SAM" id="MobiDB-lite"/>
    </source>
</evidence>
<dbReference type="EnsemblMetazoa" id="CapteT215623">
    <property type="protein sequence ID" value="CapteP215623"/>
    <property type="gene ID" value="CapteG215623"/>
</dbReference>
<accession>R7UWT9</accession>
<evidence type="ECO:0000256" key="1">
    <source>
        <dbReference type="ARBA" id="ARBA00004123"/>
    </source>
</evidence>
<evidence type="ECO:0000256" key="6">
    <source>
        <dbReference type="ARBA" id="ARBA00023125"/>
    </source>
</evidence>
<dbReference type="Proteomes" id="UP000014760">
    <property type="component" value="Unassembled WGS sequence"/>
</dbReference>
<keyword evidence="7" id="KW-0371">Homeobox</keyword>
<feature type="compositionally biased region" description="Polar residues" evidence="10">
    <location>
        <begin position="1"/>
        <end position="16"/>
    </location>
</feature>
<dbReference type="PROSITE" id="PS50157">
    <property type="entry name" value="ZINC_FINGER_C2H2_2"/>
    <property type="match status" value="2"/>
</dbReference>
<dbReference type="GO" id="GO:0005634">
    <property type="term" value="C:nucleus"/>
    <property type="evidence" value="ECO:0007669"/>
    <property type="project" value="UniProtKB-SubCell"/>
</dbReference>
<dbReference type="PANTHER" id="PTHR45891">
    <property type="entry name" value="ZINC FINGER HOMEOBOX PROTEIN"/>
    <property type="match status" value="1"/>
</dbReference>